<proteinExistence type="predicted"/>
<evidence type="ECO:0000313" key="3">
    <source>
        <dbReference type="Proteomes" id="UP001596037"/>
    </source>
</evidence>
<protein>
    <submittedName>
        <fullName evidence="2">TIGR03118 family protein</fullName>
    </submittedName>
</protein>
<evidence type="ECO:0000313" key="2">
    <source>
        <dbReference type="EMBL" id="MFC5500086.1"/>
    </source>
</evidence>
<dbReference type="InterPro" id="IPR015943">
    <property type="entry name" value="WD40/YVTN_repeat-like_dom_sf"/>
</dbReference>
<reference evidence="3" key="1">
    <citation type="journal article" date="2019" name="Int. J. Syst. Evol. Microbiol.">
        <title>The Global Catalogue of Microorganisms (GCM) 10K type strain sequencing project: providing services to taxonomists for standard genome sequencing and annotation.</title>
        <authorList>
            <consortium name="The Broad Institute Genomics Platform"/>
            <consortium name="The Broad Institute Genome Sequencing Center for Infectious Disease"/>
            <person name="Wu L."/>
            <person name="Ma J."/>
        </authorList>
    </citation>
    <scope>NUCLEOTIDE SEQUENCE [LARGE SCALE GENOMIC DNA]</scope>
    <source>
        <strain evidence="3">CCUG 57401</strain>
    </source>
</reference>
<dbReference type="Proteomes" id="UP001596037">
    <property type="component" value="Unassembled WGS sequence"/>
</dbReference>
<evidence type="ECO:0000256" key="1">
    <source>
        <dbReference type="SAM" id="SignalP"/>
    </source>
</evidence>
<organism evidence="2 3">
    <name type="scientific">Caenimonas terrae</name>
    <dbReference type="NCBI Taxonomy" id="696074"/>
    <lineage>
        <taxon>Bacteria</taxon>
        <taxon>Pseudomonadati</taxon>
        <taxon>Pseudomonadota</taxon>
        <taxon>Betaproteobacteria</taxon>
        <taxon>Burkholderiales</taxon>
        <taxon>Comamonadaceae</taxon>
        <taxon>Caenimonas</taxon>
    </lineage>
</organism>
<dbReference type="Gene3D" id="2.130.10.10">
    <property type="entry name" value="YVTN repeat-like/Quinoprotein amine dehydrogenase"/>
    <property type="match status" value="1"/>
</dbReference>
<sequence length="381" mass="37351">MRHATLLYGIVAATAFALAACGGGSGGSASGGGYSSGSMPATTPATGTSYAATNLVADVGTADSPYQSSNGDLHLVNGWGVAFNPQGFVWVADNGTSTSTLYDGNGVPQSLVVAIPAGHAGSARPTGIAFNGKQSFNVTRNGVSAASVFIFAGAAGTVSGWTPGVDPGNAITAVDNAAAGAVYTGLALASQGAADRLYAADFHGAKVDVFDSNFTSVNVAGAFVDPALPPGYAPFGIQALGGLIYVAYARQDASASAQVAGAGLGTVDTFDTAGNLVQRLIPAGGPLNAPWGIAMAPSNFGQFSNALLVANAGDGRINAFNPTSGALLGTLSTATGGPIAIDGLHGIAFGNGLNAQPSNTLFYAAGPGGGTHGVYGRIDLQ</sequence>
<gene>
    <name evidence="2" type="ORF">ACFPOE_21260</name>
</gene>
<dbReference type="EMBL" id="JBHSMF010000010">
    <property type="protein sequence ID" value="MFC5500086.1"/>
    <property type="molecule type" value="Genomic_DNA"/>
</dbReference>
<keyword evidence="3" id="KW-1185">Reference proteome</keyword>
<feature type="signal peptide" evidence="1">
    <location>
        <begin position="1"/>
        <end position="19"/>
    </location>
</feature>
<dbReference type="PROSITE" id="PS51257">
    <property type="entry name" value="PROKAR_LIPOPROTEIN"/>
    <property type="match status" value="1"/>
</dbReference>
<dbReference type="NCBIfam" id="TIGR03118">
    <property type="entry name" value="PEPCTERM_chp_1"/>
    <property type="match status" value="1"/>
</dbReference>
<name>A0ABW0NHN0_9BURK</name>
<accession>A0ABW0NHN0</accession>
<dbReference type="RefSeq" id="WP_376852330.1">
    <property type="nucleotide sequence ID" value="NZ_JBHSMF010000010.1"/>
</dbReference>
<dbReference type="SUPFAM" id="SSF63829">
    <property type="entry name" value="Calcium-dependent phosphotriesterase"/>
    <property type="match status" value="1"/>
</dbReference>
<feature type="chain" id="PRO_5045220720" evidence="1">
    <location>
        <begin position="20"/>
        <end position="381"/>
    </location>
</feature>
<keyword evidence="1" id="KW-0732">Signal</keyword>
<comment type="caution">
    <text evidence="2">The sequence shown here is derived from an EMBL/GenBank/DDBJ whole genome shotgun (WGS) entry which is preliminary data.</text>
</comment>
<dbReference type="InterPro" id="IPR017549">
    <property type="entry name" value="APMV_L690"/>
</dbReference>